<comment type="caution">
    <text evidence="2">The sequence shown here is derived from an EMBL/GenBank/DDBJ whole genome shotgun (WGS) entry which is preliminary data.</text>
</comment>
<protein>
    <recommendedName>
        <fullName evidence="1">Immunity protein 35 domain-containing protein</fullName>
    </recommendedName>
</protein>
<proteinExistence type="predicted"/>
<evidence type="ECO:0000313" key="2">
    <source>
        <dbReference type="EMBL" id="NUU29832.1"/>
    </source>
</evidence>
<reference evidence="2 3" key="1">
    <citation type="submission" date="2020-05" db="EMBL/GenBank/DDBJ databases">
        <title>Genome Sequencing of Type Strains.</title>
        <authorList>
            <person name="Lemaire J.F."/>
            <person name="Inderbitzin P."/>
            <person name="Gregorio O.A."/>
            <person name="Collins S.B."/>
            <person name="Wespe N."/>
            <person name="Knight-Connoni V."/>
        </authorList>
    </citation>
    <scope>NUCLEOTIDE SEQUENCE [LARGE SCALE GENOMIC DNA]</scope>
    <source>
        <strain evidence="2 3">DSM 20512</strain>
    </source>
</reference>
<organism evidence="2 3">
    <name type="scientific">Curtobacterium citreum</name>
    <dbReference type="NCBI Taxonomy" id="2036"/>
    <lineage>
        <taxon>Bacteria</taxon>
        <taxon>Bacillati</taxon>
        <taxon>Actinomycetota</taxon>
        <taxon>Actinomycetes</taxon>
        <taxon>Micrococcales</taxon>
        <taxon>Microbacteriaceae</taxon>
        <taxon>Curtobacterium</taxon>
    </lineage>
</organism>
<dbReference type="Proteomes" id="UP000539146">
    <property type="component" value="Unassembled WGS sequence"/>
</dbReference>
<dbReference type="EMBL" id="JABMCG010000126">
    <property type="protein sequence ID" value="NUU29832.1"/>
    <property type="molecule type" value="Genomic_DNA"/>
</dbReference>
<feature type="domain" description="Immunity protein 35" evidence="1">
    <location>
        <begin position="225"/>
        <end position="281"/>
    </location>
</feature>
<accession>A0A850E2I1</accession>
<dbReference type="AlphaFoldDB" id="A0A850E2I1"/>
<sequence>MTTSRSSVLPAVPVPDELHLAVDDRGQPVRLPFDRGRSAVFAYTIAADRPADRGVATRVVRRKDLAADERSGRYAVQVDAASGSAEGLSVTERPGRQRQLLPYASSAIHASALTASRGIWAEAVVRVSAQDAAFELFAAAPSTHSLTLVIDPDPESWVTRAAVELGPRPHPEVLVVTSLDAVPPRWRRAARVTLAGRTAVTARPDLTLADARERFVAEHADVRDLVWDRAHVETEDWWIVLFDSRAWYETGDVLLRLVGNGPFVVPKDGSPSFRLHTATSIEAQLAEAGQRIVDSFLS</sequence>
<dbReference type="RefSeq" id="WP_175326934.1">
    <property type="nucleotide sequence ID" value="NZ_BAAAWP010000001.1"/>
</dbReference>
<gene>
    <name evidence="2" type="ORF">HP467_17210</name>
</gene>
<dbReference type="InterPro" id="IPR029082">
    <property type="entry name" value="Imm35"/>
</dbReference>
<name>A0A850E2I1_9MICO</name>
<evidence type="ECO:0000259" key="1">
    <source>
        <dbReference type="Pfam" id="PF15567"/>
    </source>
</evidence>
<evidence type="ECO:0000313" key="3">
    <source>
        <dbReference type="Proteomes" id="UP000539146"/>
    </source>
</evidence>
<dbReference type="Pfam" id="PF15567">
    <property type="entry name" value="Imm35"/>
    <property type="match status" value="1"/>
</dbReference>